<proteinExistence type="predicted"/>
<dbReference type="EMBL" id="PDCK01000040">
    <property type="protein sequence ID" value="PRQ46465.1"/>
    <property type="molecule type" value="Genomic_DNA"/>
</dbReference>
<sequence>MDSAQENEMVAKRKRPSGPVNDPVGDHVEGVGLDAIEKAVNLYISESKGVASAKMEASRNPGGLLHCLARVTEVPDYARMSEEWLAETKRRDLCMMKAKRSAREKEAERLAREKKAFCLLDGFAVLFGTWKA</sequence>
<comment type="caution">
    <text evidence="2">The sequence shown here is derived from an EMBL/GenBank/DDBJ whole genome shotgun (WGS) entry which is preliminary data.</text>
</comment>
<evidence type="ECO:0000313" key="3">
    <source>
        <dbReference type="Proteomes" id="UP000238479"/>
    </source>
</evidence>
<protein>
    <submittedName>
        <fullName evidence="2">Uncharacterized protein</fullName>
    </submittedName>
</protein>
<evidence type="ECO:0000313" key="2">
    <source>
        <dbReference type="EMBL" id="PRQ46465.1"/>
    </source>
</evidence>
<accession>A0A2P6RJ72</accession>
<dbReference type="AlphaFoldDB" id="A0A2P6RJ72"/>
<name>A0A2P6RJ72_ROSCH</name>
<organism evidence="2 3">
    <name type="scientific">Rosa chinensis</name>
    <name type="common">China rose</name>
    <dbReference type="NCBI Taxonomy" id="74649"/>
    <lineage>
        <taxon>Eukaryota</taxon>
        <taxon>Viridiplantae</taxon>
        <taxon>Streptophyta</taxon>
        <taxon>Embryophyta</taxon>
        <taxon>Tracheophyta</taxon>
        <taxon>Spermatophyta</taxon>
        <taxon>Magnoliopsida</taxon>
        <taxon>eudicotyledons</taxon>
        <taxon>Gunneridae</taxon>
        <taxon>Pentapetalae</taxon>
        <taxon>rosids</taxon>
        <taxon>fabids</taxon>
        <taxon>Rosales</taxon>
        <taxon>Rosaceae</taxon>
        <taxon>Rosoideae</taxon>
        <taxon>Rosoideae incertae sedis</taxon>
        <taxon>Rosa</taxon>
    </lineage>
</organism>
<evidence type="ECO:0000256" key="1">
    <source>
        <dbReference type="SAM" id="MobiDB-lite"/>
    </source>
</evidence>
<feature type="region of interest" description="Disordered" evidence="1">
    <location>
        <begin position="1"/>
        <end position="26"/>
    </location>
</feature>
<dbReference type="Gramene" id="PRQ46465">
    <property type="protein sequence ID" value="PRQ46465"/>
    <property type="gene ID" value="RchiOBHm_Chr2g0089351"/>
</dbReference>
<reference evidence="2 3" key="1">
    <citation type="journal article" date="2018" name="Nat. Genet.">
        <title>The Rosa genome provides new insights in the design of modern roses.</title>
        <authorList>
            <person name="Bendahmane M."/>
        </authorList>
    </citation>
    <scope>NUCLEOTIDE SEQUENCE [LARGE SCALE GENOMIC DNA]</scope>
    <source>
        <strain evidence="3">cv. Old Blush</strain>
    </source>
</reference>
<keyword evidence="3" id="KW-1185">Reference proteome</keyword>
<dbReference type="Proteomes" id="UP000238479">
    <property type="component" value="Chromosome 2"/>
</dbReference>
<gene>
    <name evidence="2" type="ORF">RchiOBHm_Chr2g0089351</name>
</gene>